<comment type="caution">
    <text evidence="1">The sequence shown here is derived from an EMBL/GenBank/DDBJ whole genome shotgun (WGS) entry which is preliminary data.</text>
</comment>
<proteinExistence type="predicted"/>
<dbReference type="AlphaFoldDB" id="A0A318PWM9"/>
<gene>
    <name evidence="1" type="ORF">CFR72_06675</name>
</gene>
<name>A0A318PWM9_9PROT</name>
<evidence type="ECO:0000313" key="1">
    <source>
        <dbReference type="EMBL" id="PYD63578.1"/>
    </source>
</evidence>
<accession>A0A318PWM9</accession>
<dbReference type="EMBL" id="NKUF01000010">
    <property type="protein sequence ID" value="PYD63578.1"/>
    <property type="molecule type" value="Genomic_DNA"/>
</dbReference>
<reference evidence="1 2" key="1">
    <citation type="submission" date="2017-07" db="EMBL/GenBank/DDBJ databases">
        <title>A draft genome sequence of Gluconacetobacter entanii LTH 4560.</title>
        <authorList>
            <person name="Skraban J."/>
            <person name="Cleenwerck I."/>
            <person name="Vandamme P."/>
            <person name="Trcek J."/>
        </authorList>
    </citation>
    <scope>NUCLEOTIDE SEQUENCE [LARGE SCALE GENOMIC DNA]</scope>
    <source>
        <strain evidence="1 2">LTH 4560</strain>
    </source>
</reference>
<dbReference type="Proteomes" id="UP000248301">
    <property type="component" value="Unassembled WGS sequence"/>
</dbReference>
<organism evidence="1 2">
    <name type="scientific">Gluconacetobacter entanii</name>
    <dbReference type="NCBI Taxonomy" id="108528"/>
    <lineage>
        <taxon>Bacteria</taxon>
        <taxon>Pseudomonadati</taxon>
        <taxon>Pseudomonadota</taxon>
        <taxon>Alphaproteobacteria</taxon>
        <taxon>Acetobacterales</taxon>
        <taxon>Acetobacteraceae</taxon>
        <taxon>Gluconacetobacter</taxon>
    </lineage>
</organism>
<evidence type="ECO:0000313" key="2">
    <source>
        <dbReference type="Proteomes" id="UP000248301"/>
    </source>
</evidence>
<protein>
    <submittedName>
        <fullName evidence="1">Uncharacterized protein</fullName>
    </submittedName>
</protein>
<sequence length="105" mass="11765">MACIIPSSEMDDMVYISAFTNSFAGSRRLQLRSGFAIVCHMRHVFFPARIRTIDWRPKGALDTSSGSESGQSIFCPALLKIADATFFRGCFADTIKNNIPRRKEI</sequence>